<dbReference type="Pfam" id="PF25954">
    <property type="entry name" value="Beta-barrel_RND_2"/>
    <property type="match status" value="1"/>
</dbReference>
<dbReference type="NCBIfam" id="TIGR01730">
    <property type="entry name" value="RND_mfp"/>
    <property type="match status" value="1"/>
</dbReference>
<dbReference type="Gene3D" id="1.10.287.470">
    <property type="entry name" value="Helix hairpin bin"/>
    <property type="match status" value="1"/>
</dbReference>
<sequence>MKKTFISLSLILTFLMGCQKEQEITKVEADQTKPAFLLKTEEVIKKLSIPAEVLPFDQATIHAKMEGYISQLKVDIGDKVKKGQVLLVLDAPEINAQYVEAKAKYMEAKANYEGSQDVFQRIEKASKTDGVIAESERITAKNKMLADESLMKSTKASINAYGQLLSYLTIKAPFDGIITERFVNVGDFAGTSSQDKLLTIESVDTMRVRVYVPESYINFELEENQLVFTTDALVGKELKAKLSRKSGSIDKETRTELWEFTYENTADLLKPGMYTMGQLSLKRKSKSFVVPSTAVVTAMEKQFVVKSMHEKVEWIEVKQGITNNNKVEIFGELKEGDILLVRGSEELKPGTSLKVALK</sequence>
<dbReference type="Pfam" id="PF25917">
    <property type="entry name" value="BSH_RND"/>
    <property type="match status" value="1"/>
</dbReference>
<dbReference type="AlphaFoldDB" id="A0A7X8XVQ6"/>
<evidence type="ECO:0000259" key="3">
    <source>
        <dbReference type="Pfam" id="PF25954"/>
    </source>
</evidence>
<dbReference type="GO" id="GO:1990281">
    <property type="term" value="C:efflux pump complex"/>
    <property type="evidence" value="ECO:0007669"/>
    <property type="project" value="TreeGrafter"/>
</dbReference>
<dbReference type="Gene3D" id="2.40.420.20">
    <property type="match status" value="1"/>
</dbReference>
<name>A0A7X8XVQ6_9BACT</name>
<dbReference type="InterPro" id="IPR058625">
    <property type="entry name" value="MdtA-like_BSH"/>
</dbReference>
<dbReference type="RefSeq" id="WP_168882281.1">
    <property type="nucleotide sequence ID" value="NZ_JABAIL010000003.1"/>
</dbReference>
<evidence type="ECO:0000259" key="2">
    <source>
        <dbReference type="Pfam" id="PF25917"/>
    </source>
</evidence>
<reference evidence="4 5" key="1">
    <citation type="submission" date="2020-04" db="EMBL/GenBank/DDBJ databases">
        <title>Flammeovirga sp. SR4, a novel species isolated from seawater.</title>
        <authorList>
            <person name="Wang X."/>
        </authorList>
    </citation>
    <scope>NUCLEOTIDE SEQUENCE [LARGE SCALE GENOMIC DNA]</scope>
    <source>
        <strain evidence="4 5">SR4</strain>
    </source>
</reference>
<evidence type="ECO:0000256" key="1">
    <source>
        <dbReference type="ARBA" id="ARBA00009477"/>
    </source>
</evidence>
<dbReference type="GO" id="GO:0015562">
    <property type="term" value="F:efflux transmembrane transporter activity"/>
    <property type="evidence" value="ECO:0007669"/>
    <property type="project" value="TreeGrafter"/>
</dbReference>
<dbReference type="EMBL" id="JABAIL010000003">
    <property type="protein sequence ID" value="NLR91563.1"/>
    <property type="molecule type" value="Genomic_DNA"/>
</dbReference>
<dbReference type="Proteomes" id="UP000585050">
    <property type="component" value="Unassembled WGS sequence"/>
</dbReference>
<dbReference type="SUPFAM" id="SSF111369">
    <property type="entry name" value="HlyD-like secretion proteins"/>
    <property type="match status" value="1"/>
</dbReference>
<gene>
    <name evidence="4" type="ORF">HGP29_10120</name>
</gene>
<protein>
    <submittedName>
        <fullName evidence="4">Efflux RND transporter periplasmic adaptor subunit</fullName>
    </submittedName>
</protein>
<evidence type="ECO:0000313" key="4">
    <source>
        <dbReference type="EMBL" id="NLR91563.1"/>
    </source>
</evidence>
<comment type="similarity">
    <text evidence="1">Belongs to the membrane fusion protein (MFP) (TC 8.A.1) family.</text>
</comment>
<dbReference type="PANTHER" id="PTHR30469">
    <property type="entry name" value="MULTIDRUG RESISTANCE PROTEIN MDTA"/>
    <property type="match status" value="1"/>
</dbReference>
<dbReference type="PROSITE" id="PS51257">
    <property type="entry name" value="PROKAR_LIPOPROTEIN"/>
    <property type="match status" value="1"/>
</dbReference>
<dbReference type="Gene3D" id="2.40.50.100">
    <property type="match status" value="1"/>
</dbReference>
<feature type="domain" description="CusB-like beta-barrel" evidence="3">
    <location>
        <begin position="208"/>
        <end position="280"/>
    </location>
</feature>
<organism evidence="4 5">
    <name type="scientific">Flammeovirga agarivorans</name>
    <dbReference type="NCBI Taxonomy" id="2726742"/>
    <lineage>
        <taxon>Bacteria</taxon>
        <taxon>Pseudomonadati</taxon>
        <taxon>Bacteroidota</taxon>
        <taxon>Cytophagia</taxon>
        <taxon>Cytophagales</taxon>
        <taxon>Flammeovirgaceae</taxon>
        <taxon>Flammeovirga</taxon>
    </lineage>
</organism>
<dbReference type="InterPro" id="IPR006143">
    <property type="entry name" value="RND_pump_MFP"/>
</dbReference>
<dbReference type="Gene3D" id="2.40.30.170">
    <property type="match status" value="1"/>
</dbReference>
<evidence type="ECO:0000313" key="5">
    <source>
        <dbReference type="Proteomes" id="UP000585050"/>
    </source>
</evidence>
<proteinExistence type="inferred from homology"/>
<accession>A0A7X8XVQ6</accession>
<keyword evidence="5" id="KW-1185">Reference proteome</keyword>
<dbReference type="InterPro" id="IPR058792">
    <property type="entry name" value="Beta-barrel_RND_2"/>
</dbReference>
<feature type="domain" description="Multidrug resistance protein MdtA-like barrel-sandwich hybrid" evidence="2">
    <location>
        <begin position="58"/>
        <end position="200"/>
    </location>
</feature>
<comment type="caution">
    <text evidence="4">The sequence shown here is derived from an EMBL/GenBank/DDBJ whole genome shotgun (WGS) entry which is preliminary data.</text>
</comment>